<protein>
    <recommendedName>
        <fullName evidence="3">Zn(2)-C6 fungal-type domain-containing protein</fullName>
    </recommendedName>
</protein>
<dbReference type="STRING" id="1095630.A0A2J6TRF6"/>
<dbReference type="OrthoDB" id="5362630at2759"/>
<reference evidence="1 2" key="1">
    <citation type="submission" date="2016-04" db="EMBL/GenBank/DDBJ databases">
        <title>A degradative enzymes factory behind the ericoid mycorrhizal symbiosis.</title>
        <authorList>
            <consortium name="DOE Joint Genome Institute"/>
            <person name="Martino E."/>
            <person name="Morin E."/>
            <person name="Grelet G."/>
            <person name="Kuo A."/>
            <person name="Kohler A."/>
            <person name="Daghino S."/>
            <person name="Barry K."/>
            <person name="Choi C."/>
            <person name="Cichocki N."/>
            <person name="Clum A."/>
            <person name="Copeland A."/>
            <person name="Hainaut M."/>
            <person name="Haridas S."/>
            <person name="Labutti K."/>
            <person name="Lindquist E."/>
            <person name="Lipzen A."/>
            <person name="Khouja H.-R."/>
            <person name="Murat C."/>
            <person name="Ohm R."/>
            <person name="Olson A."/>
            <person name="Spatafora J."/>
            <person name="Veneault-Fourrey C."/>
            <person name="Henrissat B."/>
            <person name="Grigoriev I."/>
            <person name="Martin F."/>
            <person name="Perotto S."/>
        </authorList>
    </citation>
    <scope>NUCLEOTIDE SEQUENCE [LARGE SCALE GENOMIC DNA]</scope>
    <source>
        <strain evidence="1 2">E</strain>
    </source>
</reference>
<accession>A0A2J6TRF6</accession>
<dbReference type="AlphaFoldDB" id="A0A2J6TRF6"/>
<evidence type="ECO:0000313" key="1">
    <source>
        <dbReference type="EMBL" id="PMD65610.1"/>
    </source>
</evidence>
<evidence type="ECO:0000313" key="2">
    <source>
        <dbReference type="Proteomes" id="UP000235371"/>
    </source>
</evidence>
<name>A0A2J6TRF6_9HELO</name>
<proteinExistence type="predicted"/>
<dbReference type="PANTHER" id="PTHR35392">
    <property type="entry name" value="ZN(II)2CYS6 TRANSCRIPTION FACTOR (EUROFUNG)-RELATED-RELATED"/>
    <property type="match status" value="1"/>
</dbReference>
<dbReference type="GeneID" id="36578930"/>
<dbReference type="InterPro" id="IPR052973">
    <property type="entry name" value="Fungal_sec-metab_reg_TF"/>
</dbReference>
<gene>
    <name evidence="1" type="ORF">K444DRAFT_183593</name>
</gene>
<dbReference type="InParanoid" id="A0A2J6TRF6"/>
<dbReference type="PANTHER" id="PTHR35392:SF3">
    <property type="entry name" value="ZN(2)-C6 FUNGAL-TYPE DOMAIN-CONTAINING PROTEIN"/>
    <property type="match status" value="1"/>
</dbReference>
<dbReference type="EMBL" id="KZ613746">
    <property type="protein sequence ID" value="PMD65610.1"/>
    <property type="molecule type" value="Genomic_DNA"/>
</dbReference>
<dbReference type="Proteomes" id="UP000235371">
    <property type="component" value="Unassembled WGS sequence"/>
</dbReference>
<sequence length="481" mass="54741">MDSTGHTQRSLLDPTLLNQRESQYAIPELHTGALETFDRPTILGPEASPIDFHSLGPLEPQYAIQRFPAHSSVFHDSLTYGDMQMPTTDFSTVGNIQTQEVPTITEDILDRWSYIATIGDTMEWEPDPPPKRKRIHRSFSSSSEMTAQVRKIAACMRCRTQRIRCHTNPENVYGECLTCEQISSKSFFKLPCLRYTVSDSHLSWAAKDPPADVLVLAQDSRSLSRYIAESSTDYVNTFMKAKDSITRAVFSLACGRWAPATESLVQVSLRLWTVTRLTEGNHSNDDTLVENATPVPGAQEAEPMVEDIDTLTCNEVLDKQTQKLVLATGKQLQTLHQQNRPENWLALFITSYVLLHNLEAIIKRERDHARRIRHKRCYSDIEVINGCHISSKTILAYFHYCCKGTDPFSDAKLFENVKTLSVKERAFMDFLAAELRTKREELVAVSNSHEYDQDFWLIGQLFDKRWAPRTTLETALPQTTC</sequence>
<dbReference type="RefSeq" id="XP_024742514.1">
    <property type="nucleotide sequence ID" value="XM_024870848.1"/>
</dbReference>
<evidence type="ECO:0008006" key="3">
    <source>
        <dbReference type="Google" id="ProtNLM"/>
    </source>
</evidence>
<organism evidence="1 2">
    <name type="scientific">Hyaloscypha bicolor E</name>
    <dbReference type="NCBI Taxonomy" id="1095630"/>
    <lineage>
        <taxon>Eukaryota</taxon>
        <taxon>Fungi</taxon>
        <taxon>Dikarya</taxon>
        <taxon>Ascomycota</taxon>
        <taxon>Pezizomycotina</taxon>
        <taxon>Leotiomycetes</taxon>
        <taxon>Helotiales</taxon>
        <taxon>Hyaloscyphaceae</taxon>
        <taxon>Hyaloscypha</taxon>
        <taxon>Hyaloscypha bicolor</taxon>
    </lineage>
</organism>
<keyword evidence="2" id="KW-1185">Reference proteome</keyword>